<evidence type="ECO:0000256" key="7">
    <source>
        <dbReference type="ARBA" id="ARBA00023237"/>
    </source>
</evidence>
<keyword evidence="2" id="KW-0800">Toxin</keyword>
<dbReference type="InterPro" id="IPR003558">
    <property type="entry name" value="CDtoxinA/C"/>
</dbReference>
<keyword evidence="5" id="KW-0472">Membrane</keyword>
<dbReference type="Proteomes" id="UP001152519">
    <property type="component" value="Unassembled WGS sequence"/>
</dbReference>
<evidence type="ECO:0000256" key="2">
    <source>
        <dbReference type="ARBA" id="ARBA00022656"/>
    </source>
</evidence>
<comment type="subcellular location">
    <subcellularLocation>
        <location evidence="1">Cell outer membrane</location>
        <topology evidence="1">Lipid-anchor</topology>
    </subcellularLocation>
</comment>
<dbReference type="RefSeq" id="WP_251483448.1">
    <property type="nucleotide sequence ID" value="NZ_CAJSLV010000001.1"/>
</dbReference>
<reference evidence="10" key="1">
    <citation type="submission" date="2021-05" db="EMBL/GenBank/DDBJ databases">
        <authorList>
            <person name="Arsene-Ploetze F."/>
        </authorList>
    </citation>
    <scope>NUCLEOTIDE SEQUENCE</scope>
    <source>
        <strain evidence="10">DSM 42138</strain>
    </source>
</reference>
<keyword evidence="11" id="KW-1185">Reference proteome</keyword>
<evidence type="ECO:0000313" key="11">
    <source>
        <dbReference type="Proteomes" id="UP001152519"/>
    </source>
</evidence>
<dbReference type="EMBL" id="CAJSLV010000001">
    <property type="protein sequence ID" value="CAG6390568.1"/>
    <property type="molecule type" value="Genomic_DNA"/>
</dbReference>
<evidence type="ECO:0000256" key="9">
    <source>
        <dbReference type="SAM" id="SignalP"/>
    </source>
</evidence>
<organism evidence="10 11">
    <name type="scientific">Actinacidiphila cocklensis</name>
    <dbReference type="NCBI Taxonomy" id="887465"/>
    <lineage>
        <taxon>Bacteria</taxon>
        <taxon>Bacillati</taxon>
        <taxon>Actinomycetota</taxon>
        <taxon>Actinomycetes</taxon>
        <taxon>Kitasatosporales</taxon>
        <taxon>Streptomycetaceae</taxon>
        <taxon>Actinacidiphila</taxon>
    </lineage>
</organism>
<feature type="chain" id="PRO_5040954465" evidence="9">
    <location>
        <begin position="33"/>
        <end position="156"/>
    </location>
</feature>
<keyword evidence="7" id="KW-0998">Cell outer membrane</keyword>
<keyword evidence="4" id="KW-0843">Virulence</keyword>
<accession>A0A9W4GMQ7</accession>
<gene>
    <name evidence="10" type="ORF">SCOCK_10036</name>
</gene>
<protein>
    <submittedName>
        <fullName evidence="10">Cytolethal distending toxin A/C domain-containing protein</fullName>
    </submittedName>
</protein>
<dbReference type="GO" id="GO:0009279">
    <property type="term" value="C:cell outer membrane"/>
    <property type="evidence" value="ECO:0007669"/>
    <property type="project" value="UniProtKB-SubCell"/>
</dbReference>
<evidence type="ECO:0000256" key="4">
    <source>
        <dbReference type="ARBA" id="ARBA00023026"/>
    </source>
</evidence>
<dbReference type="GO" id="GO:0090729">
    <property type="term" value="F:toxin activity"/>
    <property type="evidence" value="ECO:0007669"/>
    <property type="project" value="UniProtKB-KW"/>
</dbReference>
<dbReference type="Pfam" id="PF03498">
    <property type="entry name" value="CDtoxinA"/>
    <property type="match status" value="1"/>
</dbReference>
<feature type="signal peptide" evidence="9">
    <location>
        <begin position="1"/>
        <end position="32"/>
    </location>
</feature>
<keyword evidence="6" id="KW-0564">Palmitate</keyword>
<evidence type="ECO:0000256" key="6">
    <source>
        <dbReference type="ARBA" id="ARBA00023139"/>
    </source>
</evidence>
<comment type="caution">
    <text evidence="10">The sequence shown here is derived from an EMBL/GenBank/DDBJ whole genome shotgun (WGS) entry which is preliminary data.</text>
</comment>
<evidence type="ECO:0000256" key="1">
    <source>
        <dbReference type="ARBA" id="ARBA00004459"/>
    </source>
</evidence>
<proteinExistence type="predicted"/>
<keyword evidence="8" id="KW-0449">Lipoprotein</keyword>
<evidence type="ECO:0000256" key="3">
    <source>
        <dbReference type="ARBA" id="ARBA00022729"/>
    </source>
</evidence>
<evidence type="ECO:0000256" key="8">
    <source>
        <dbReference type="ARBA" id="ARBA00023288"/>
    </source>
</evidence>
<dbReference type="AlphaFoldDB" id="A0A9W4GMQ7"/>
<dbReference type="CDD" id="cd23415">
    <property type="entry name" value="beta-trefoil_Ricin_AH"/>
    <property type="match status" value="1"/>
</dbReference>
<keyword evidence="3 9" id="KW-0732">Signal</keyword>
<evidence type="ECO:0000313" key="10">
    <source>
        <dbReference type="EMBL" id="CAG6390568.1"/>
    </source>
</evidence>
<dbReference type="InterPro" id="IPR035992">
    <property type="entry name" value="Ricin_B-like_lectins"/>
</dbReference>
<name>A0A9W4GMQ7_9ACTN</name>
<dbReference type="SUPFAM" id="SSF50370">
    <property type="entry name" value="Ricin B-like lectins"/>
    <property type="match status" value="1"/>
</dbReference>
<dbReference type="Gene3D" id="2.80.10.50">
    <property type="match status" value="1"/>
</dbReference>
<evidence type="ECO:0000256" key="5">
    <source>
        <dbReference type="ARBA" id="ARBA00023136"/>
    </source>
</evidence>
<dbReference type="PROSITE" id="PS50231">
    <property type="entry name" value="RICIN_B_LECTIN"/>
    <property type="match status" value="1"/>
</dbReference>
<sequence length="156" mass="16568">MKLRNLRTATASLGIAAAVAAATVLAAPQAQAATTYWQFKALSTGTCLAAGTTGVVWAGTCSGTVYQQWDFINNPVDSTGYDELKNRGTGLCLLTNNLNTVNGMAMQTCNGSTGEQFSYNYNSGQFTDAWGKNLRAESGGQVYAGTELAYWDGWHN</sequence>